<protein>
    <recommendedName>
        <fullName evidence="1">3-deoxy-D-manno-octulosonic acid transferase</fullName>
        <shortName evidence="1">Kdo transferase</shortName>
        <ecNumber evidence="1">2.4.99.12</ecNumber>
    </recommendedName>
    <alternativeName>
        <fullName evidence="1">Lipid IV(A) 3-deoxy-D-manno-octulosonic acid transferase</fullName>
    </alternativeName>
</protein>
<comment type="function">
    <text evidence="1">Involved in lipopolysaccharide (LPS) biosynthesis. Catalyzes the transfer of 3-deoxy-D-manno-octulosonate (Kdo) residue(s) from CMP-Kdo to lipid IV(A), the tetraacyldisaccharide-1,4'-bisphosphate precursor of lipid A.</text>
</comment>
<evidence type="ECO:0000313" key="2">
    <source>
        <dbReference type="EMBL" id="HAE50214.1"/>
    </source>
</evidence>
<dbReference type="PANTHER" id="PTHR42755">
    <property type="entry name" value="3-DEOXY-MANNO-OCTULOSONATE CYTIDYLYLTRANSFERASE"/>
    <property type="match status" value="1"/>
</dbReference>
<dbReference type="AlphaFoldDB" id="A0A3B9IQR7"/>
<dbReference type="Proteomes" id="UP000257706">
    <property type="component" value="Unassembled WGS sequence"/>
</dbReference>
<evidence type="ECO:0000313" key="3">
    <source>
        <dbReference type="Proteomes" id="UP000257706"/>
    </source>
</evidence>
<dbReference type="EMBL" id="DMAI01000369">
    <property type="protein sequence ID" value="HAE50214.1"/>
    <property type="molecule type" value="Genomic_DNA"/>
</dbReference>
<dbReference type="GO" id="GO:0043842">
    <property type="term" value="F:Kdo transferase activity"/>
    <property type="evidence" value="ECO:0007669"/>
    <property type="project" value="UniProtKB-EC"/>
</dbReference>
<dbReference type="PANTHER" id="PTHR42755:SF1">
    <property type="entry name" value="3-DEOXY-D-MANNO-OCTULOSONIC ACID TRANSFERASE, MITOCHONDRIAL-RELATED"/>
    <property type="match status" value="1"/>
</dbReference>
<dbReference type="GO" id="GO:0009245">
    <property type="term" value="P:lipid A biosynthetic process"/>
    <property type="evidence" value="ECO:0007669"/>
    <property type="project" value="TreeGrafter"/>
</dbReference>
<dbReference type="GO" id="GO:0009244">
    <property type="term" value="P:lipopolysaccharide core region biosynthetic process"/>
    <property type="evidence" value="ECO:0007669"/>
    <property type="project" value="UniProtKB-UniRule"/>
</dbReference>
<comment type="caution">
    <text evidence="2">The sequence shown here is derived from an EMBL/GenBank/DDBJ whole genome shotgun (WGS) entry which is preliminary data.</text>
</comment>
<accession>A0A3B9IQR7</accession>
<keyword evidence="1" id="KW-0472">Membrane</keyword>
<proteinExistence type="inferred from homology"/>
<comment type="catalytic activity">
    <reaction evidence="1">
        <text>lipid IVA (E. coli) + CMP-3-deoxy-beta-D-manno-octulosonate = alpha-Kdo-(2-&gt;6)-lipid IVA (E. coli) + CMP + H(+)</text>
        <dbReference type="Rhea" id="RHEA:28066"/>
        <dbReference type="ChEBI" id="CHEBI:15378"/>
        <dbReference type="ChEBI" id="CHEBI:58603"/>
        <dbReference type="ChEBI" id="CHEBI:60364"/>
        <dbReference type="ChEBI" id="CHEBI:60377"/>
        <dbReference type="ChEBI" id="CHEBI:85987"/>
        <dbReference type="EC" id="2.4.99.12"/>
    </reaction>
</comment>
<dbReference type="Gene3D" id="3.40.50.2000">
    <property type="entry name" value="Glycogen Phosphorylase B"/>
    <property type="match status" value="1"/>
</dbReference>
<comment type="subcellular location">
    <subcellularLocation>
        <location evidence="1">Cell membrane</location>
    </subcellularLocation>
</comment>
<dbReference type="InterPro" id="IPR039901">
    <property type="entry name" value="Kdotransferase"/>
</dbReference>
<keyword evidence="1" id="KW-0448">Lipopolysaccharide biosynthesis</keyword>
<keyword evidence="1 2" id="KW-0808">Transferase</keyword>
<comment type="pathway">
    <text evidence="1">Bacterial outer membrane biogenesis; LPS core biosynthesis.</text>
</comment>
<feature type="non-terminal residue" evidence="2">
    <location>
        <position position="1"/>
    </location>
</feature>
<keyword evidence="1" id="KW-1003">Cell membrane</keyword>
<dbReference type="EC" id="2.4.99.12" evidence="1"/>
<name>A0A3B9IQR7_9PROT</name>
<reference evidence="2 3" key="1">
    <citation type="journal article" date="2018" name="Nat. Biotechnol.">
        <title>A standardized bacterial taxonomy based on genome phylogeny substantially revises the tree of life.</title>
        <authorList>
            <person name="Parks D.H."/>
            <person name="Chuvochina M."/>
            <person name="Waite D.W."/>
            <person name="Rinke C."/>
            <person name="Skarshewski A."/>
            <person name="Chaumeil P.A."/>
            <person name="Hugenholtz P."/>
        </authorList>
    </citation>
    <scope>NUCLEOTIDE SEQUENCE [LARGE SCALE GENOMIC DNA]</scope>
    <source>
        <strain evidence="2">UBA8739</strain>
    </source>
</reference>
<dbReference type="UniPathway" id="UPA00958"/>
<sequence>RPDLLTVIVPRHPERGPAIADEIRAAGLRVARRAAGEPLTRQTQVYLADTLGELGLFFRAIPLTFIGGSLVPVGGHNLLEPARLGAAVTTGPHLGNFESLAARFRAAGAVEIVEDAAALARTAGRLLDDPAACERLARAGARVAEEGRAAVEAIAAALGPLLEPAEASGDPS</sequence>
<evidence type="ECO:0000256" key="1">
    <source>
        <dbReference type="RuleBase" id="RU365103"/>
    </source>
</evidence>
<organism evidence="2 3">
    <name type="scientific">Tistrella mobilis</name>
    <dbReference type="NCBI Taxonomy" id="171437"/>
    <lineage>
        <taxon>Bacteria</taxon>
        <taxon>Pseudomonadati</taxon>
        <taxon>Pseudomonadota</taxon>
        <taxon>Alphaproteobacteria</taxon>
        <taxon>Geminicoccales</taxon>
        <taxon>Geminicoccaceae</taxon>
        <taxon>Tistrella</taxon>
    </lineage>
</organism>
<dbReference type="GO" id="GO:0005886">
    <property type="term" value="C:plasma membrane"/>
    <property type="evidence" value="ECO:0007669"/>
    <property type="project" value="UniProtKB-SubCell"/>
</dbReference>
<comment type="similarity">
    <text evidence="1">Belongs to the glycosyltransferase group 1 family.</text>
</comment>
<gene>
    <name evidence="2" type="ORF">DCK97_22640</name>
</gene>